<evidence type="ECO:0000313" key="2">
    <source>
        <dbReference type="EMBL" id="RNA06582.1"/>
    </source>
</evidence>
<protein>
    <submittedName>
        <fullName evidence="2">Uncharacterized protein</fullName>
    </submittedName>
</protein>
<accession>A0A3M7Q5V6</accession>
<dbReference type="EMBL" id="REGN01007339">
    <property type="protein sequence ID" value="RNA06582.1"/>
    <property type="molecule type" value="Genomic_DNA"/>
</dbReference>
<comment type="caution">
    <text evidence="2">The sequence shown here is derived from an EMBL/GenBank/DDBJ whole genome shotgun (WGS) entry which is preliminary data.</text>
</comment>
<gene>
    <name evidence="2" type="ORF">BpHYR1_007465</name>
</gene>
<dbReference type="AlphaFoldDB" id="A0A3M7Q5V6"/>
<dbReference type="Proteomes" id="UP000276133">
    <property type="component" value="Unassembled WGS sequence"/>
</dbReference>
<feature type="chain" id="PRO_5018008819" evidence="1">
    <location>
        <begin position="26"/>
        <end position="172"/>
    </location>
</feature>
<proteinExistence type="predicted"/>
<keyword evidence="3" id="KW-1185">Reference proteome</keyword>
<organism evidence="2 3">
    <name type="scientific">Brachionus plicatilis</name>
    <name type="common">Marine rotifer</name>
    <name type="synonym">Brachionus muelleri</name>
    <dbReference type="NCBI Taxonomy" id="10195"/>
    <lineage>
        <taxon>Eukaryota</taxon>
        <taxon>Metazoa</taxon>
        <taxon>Spiralia</taxon>
        <taxon>Gnathifera</taxon>
        <taxon>Rotifera</taxon>
        <taxon>Eurotatoria</taxon>
        <taxon>Monogononta</taxon>
        <taxon>Pseudotrocha</taxon>
        <taxon>Ploima</taxon>
        <taxon>Brachionidae</taxon>
        <taxon>Brachionus</taxon>
    </lineage>
</organism>
<keyword evidence="1" id="KW-0732">Signal</keyword>
<reference evidence="2 3" key="1">
    <citation type="journal article" date="2018" name="Sci. Rep.">
        <title>Genomic signatures of local adaptation to the degree of environmental predictability in rotifers.</title>
        <authorList>
            <person name="Franch-Gras L."/>
            <person name="Hahn C."/>
            <person name="Garcia-Roger E.M."/>
            <person name="Carmona M.J."/>
            <person name="Serra M."/>
            <person name="Gomez A."/>
        </authorList>
    </citation>
    <scope>NUCLEOTIDE SEQUENCE [LARGE SCALE GENOMIC DNA]</scope>
    <source>
        <strain evidence="2">HYR1</strain>
    </source>
</reference>
<feature type="signal peptide" evidence="1">
    <location>
        <begin position="1"/>
        <end position="25"/>
    </location>
</feature>
<name>A0A3M7Q5V6_BRAPC</name>
<dbReference type="OrthoDB" id="10590008at2759"/>
<evidence type="ECO:0000313" key="3">
    <source>
        <dbReference type="Proteomes" id="UP000276133"/>
    </source>
</evidence>
<evidence type="ECO:0000256" key="1">
    <source>
        <dbReference type="SAM" id="SignalP"/>
    </source>
</evidence>
<sequence>MNLIVTKLITFIVVLSIFVPNHVNCAKSLLESESQESQEKADLVYRIIRSYLMKQLNDIDQMKKQLEGQDEFVSKHKIYDRRQLKGQGLFERLKNKLDHDLNFYLFSEVQYKRIEQNDKNFVLYFYFPLNLTTPSASSKLYRKTRVAISLFVILHFYDKCKTVVFNISTNLE</sequence>